<dbReference type="SUPFAM" id="SSF141868">
    <property type="entry name" value="EAL domain-like"/>
    <property type="match status" value="1"/>
</dbReference>
<dbReference type="AlphaFoldDB" id="A0A644ZKG8"/>
<dbReference type="InterPro" id="IPR029787">
    <property type="entry name" value="Nucleotide_cyclase"/>
</dbReference>
<dbReference type="InterPro" id="IPR035919">
    <property type="entry name" value="EAL_sf"/>
</dbReference>
<proteinExistence type="predicted"/>
<organism evidence="4">
    <name type="scientific">bioreactor metagenome</name>
    <dbReference type="NCBI Taxonomy" id="1076179"/>
    <lineage>
        <taxon>unclassified sequences</taxon>
        <taxon>metagenomes</taxon>
        <taxon>ecological metagenomes</taxon>
    </lineage>
</organism>
<dbReference type="PROSITE" id="PS50883">
    <property type="entry name" value="EAL"/>
    <property type="match status" value="1"/>
</dbReference>
<feature type="transmembrane region" description="Helical" evidence="1">
    <location>
        <begin position="115"/>
        <end position="141"/>
    </location>
</feature>
<dbReference type="EMBL" id="VSSQ01009353">
    <property type="protein sequence ID" value="MPM41380.1"/>
    <property type="molecule type" value="Genomic_DNA"/>
</dbReference>
<dbReference type="InterPro" id="IPR001633">
    <property type="entry name" value="EAL_dom"/>
</dbReference>
<evidence type="ECO:0000259" key="3">
    <source>
        <dbReference type="PROSITE" id="PS50887"/>
    </source>
</evidence>
<reference evidence="4" key="1">
    <citation type="submission" date="2019-08" db="EMBL/GenBank/DDBJ databases">
        <authorList>
            <person name="Kucharzyk K."/>
            <person name="Murdoch R.W."/>
            <person name="Higgins S."/>
            <person name="Loffler F."/>
        </authorList>
    </citation>
    <scope>NUCLEOTIDE SEQUENCE</scope>
</reference>
<dbReference type="Gene3D" id="3.20.20.450">
    <property type="entry name" value="EAL domain"/>
    <property type="match status" value="1"/>
</dbReference>
<dbReference type="InterPro" id="IPR000160">
    <property type="entry name" value="GGDEF_dom"/>
</dbReference>
<keyword evidence="1" id="KW-1133">Transmembrane helix</keyword>
<accession>A0A644ZKG8</accession>
<evidence type="ECO:0000256" key="1">
    <source>
        <dbReference type="SAM" id="Phobius"/>
    </source>
</evidence>
<gene>
    <name evidence="4" type="ORF">SDC9_88035</name>
</gene>
<feature type="transmembrane region" description="Helical" evidence="1">
    <location>
        <begin position="44"/>
        <end position="62"/>
    </location>
</feature>
<dbReference type="PANTHER" id="PTHR33121">
    <property type="entry name" value="CYCLIC DI-GMP PHOSPHODIESTERASE PDEF"/>
    <property type="match status" value="1"/>
</dbReference>
<comment type="caution">
    <text evidence="4">The sequence shown here is derived from an EMBL/GenBank/DDBJ whole genome shotgun (WGS) entry which is preliminary data.</text>
</comment>
<dbReference type="Gene3D" id="3.30.70.270">
    <property type="match status" value="1"/>
</dbReference>
<feature type="transmembrane region" description="Helical" evidence="1">
    <location>
        <begin position="12"/>
        <end position="32"/>
    </location>
</feature>
<dbReference type="SMART" id="SM00267">
    <property type="entry name" value="GGDEF"/>
    <property type="match status" value="1"/>
</dbReference>
<feature type="transmembrane region" description="Helical" evidence="1">
    <location>
        <begin position="185"/>
        <end position="202"/>
    </location>
</feature>
<dbReference type="GO" id="GO:0071111">
    <property type="term" value="F:cyclic-guanylate-specific phosphodiesterase activity"/>
    <property type="evidence" value="ECO:0007669"/>
    <property type="project" value="InterPro"/>
</dbReference>
<name>A0A644ZKG8_9ZZZZ</name>
<dbReference type="Pfam" id="PF00563">
    <property type="entry name" value="EAL"/>
    <property type="match status" value="1"/>
</dbReference>
<dbReference type="PANTHER" id="PTHR33121:SF79">
    <property type="entry name" value="CYCLIC DI-GMP PHOSPHODIESTERASE PDED-RELATED"/>
    <property type="match status" value="1"/>
</dbReference>
<dbReference type="SMART" id="SM00052">
    <property type="entry name" value="EAL"/>
    <property type="match status" value="1"/>
</dbReference>
<dbReference type="Pfam" id="PF00990">
    <property type="entry name" value="GGDEF"/>
    <property type="match status" value="1"/>
</dbReference>
<feature type="transmembrane region" description="Helical" evidence="1">
    <location>
        <begin position="82"/>
        <end position="103"/>
    </location>
</feature>
<dbReference type="SUPFAM" id="SSF55073">
    <property type="entry name" value="Nucleotide cyclase"/>
    <property type="match status" value="1"/>
</dbReference>
<feature type="transmembrane region" description="Helical" evidence="1">
    <location>
        <begin position="153"/>
        <end position="173"/>
    </location>
</feature>
<evidence type="ECO:0008006" key="5">
    <source>
        <dbReference type="Google" id="ProtNLM"/>
    </source>
</evidence>
<feature type="domain" description="GGDEF" evidence="3">
    <location>
        <begin position="256"/>
        <end position="389"/>
    </location>
</feature>
<keyword evidence="1" id="KW-0472">Membrane</keyword>
<feature type="domain" description="EAL" evidence="2">
    <location>
        <begin position="396"/>
        <end position="648"/>
    </location>
</feature>
<dbReference type="InterPro" id="IPR043128">
    <property type="entry name" value="Rev_trsase/Diguanyl_cyclase"/>
</dbReference>
<dbReference type="CDD" id="cd01948">
    <property type="entry name" value="EAL"/>
    <property type="match status" value="1"/>
</dbReference>
<evidence type="ECO:0000259" key="2">
    <source>
        <dbReference type="PROSITE" id="PS50883"/>
    </source>
</evidence>
<evidence type="ECO:0000313" key="4">
    <source>
        <dbReference type="EMBL" id="MPM41380.1"/>
    </source>
</evidence>
<dbReference type="PROSITE" id="PS50887">
    <property type="entry name" value="GGDEF"/>
    <property type="match status" value="1"/>
</dbReference>
<sequence>MKLESPQAVKYNLVPEYISCVLLALIGVYMLFDKKKASLKEITFQISLYFAILASIIHIFSINTIENAAELPFFIVIFLHTFYYFGVAIITTMISLTTYVTMFEGRYDDRKLKHAVGISFSYFLIEIVLITANLSTGWLFYYDAGMVYHRGPLNAIGIVFLAIAILNVLAFGLIERKHVKKSFQLTLYTLPAIGIAFGAVQILMPTTVLTGTIIAYSLLALFITGQQQRARIDALTELSNREAFFNDISALCKKREPFRIIIIGLKDFKQVNGQLGQRTGDLLLREVAAFLSHLELRATPYRTSGVQFTLVASKMDKAGYESMFCGMIDRFSKRWETELGATELHAIFADIQFPDHASGVDDVIASLEYATRLAKLDTTGKPVRFSMRLKNEYRRRNYVIAQMEKALQEDLFFLNIQPVYDIVQQRFTGGEVLLRLNEDNGMPISPGEFIPIAIDNGIATKLGLMVMEKVCQFLRENREIDIGWLSINISSQQDEFDETVHHLEMLLDQYGVNPARIKLEITEMVLLEDLERAHKTMDELNKRGIGVYLDDFGTGYSNLVNVMTLPFECVKIDKGFIRNIISTPKSYGLLQTVVSGLKSMNIIALAEGVETEEQDSIVRELGIDRIQGYYYARPMLADEFAWLIQQQCPLALKSTVANKNPD</sequence>
<keyword evidence="1" id="KW-0812">Transmembrane</keyword>
<dbReference type="InterPro" id="IPR050706">
    <property type="entry name" value="Cyclic-di-GMP_PDE-like"/>
</dbReference>
<protein>
    <recommendedName>
        <fullName evidence="5">EAL domain-containing protein</fullName>
    </recommendedName>
</protein>